<sequence length="360" mass="42621">MNLTIHKIRLKELEAFINSRTFRHFEYVPISHLRAKSYLSNPRSNPDDVVLYLGFIDEQLVAFRSLFADVCKNGKEKIRFGWCSGAWVHPNFRRKGFSEQLLKEAYSDWNKKLMFTNYTTSSEKLIKKTGWFKTIYQFEGARAYLFPKTRKLIAKADSNLLFRFVFLIIDLIVSGYSNFCLWIYPGQKQTSVRFETGEFPDKECYQLIGKNTSGFNRGENELKWIFNHPWLSTDKSEYTSNYPFSSYTKYFYYKTVKLYSENKLSGFFIFSVREGHLKTLYFHLPDELLDKTATFLKNFSKENKIEFITIYKKALAAELFKRKFPFLHVKKYGQKIYGTFEIISNTDLHFQDGEGDVFFT</sequence>
<name>A0A9X3FA71_9BACT</name>
<dbReference type="EMBL" id="JAPOHD010000062">
    <property type="protein sequence ID" value="MCY1722692.1"/>
    <property type="molecule type" value="Genomic_DNA"/>
</dbReference>
<dbReference type="CDD" id="cd04301">
    <property type="entry name" value="NAT_SF"/>
    <property type="match status" value="1"/>
</dbReference>
<evidence type="ECO:0008006" key="4">
    <source>
        <dbReference type="Google" id="ProtNLM"/>
    </source>
</evidence>
<dbReference type="RefSeq" id="WP_343335017.1">
    <property type="nucleotide sequence ID" value="NZ_JAPOHD010000062.1"/>
</dbReference>
<dbReference type="InterPro" id="IPR016181">
    <property type="entry name" value="Acyl_CoA_acyltransferase"/>
</dbReference>
<organism evidence="2 3">
    <name type="scientific">Draconibacterium aestuarii</name>
    <dbReference type="NCBI Taxonomy" id="2998507"/>
    <lineage>
        <taxon>Bacteria</taxon>
        <taxon>Pseudomonadati</taxon>
        <taxon>Bacteroidota</taxon>
        <taxon>Bacteroidia</taxon>
        <taxon>Marinilabiliales</taxon>
        <taxon>Prolixibacteraceae</taxon>
        <taxon>Draconibacterium</taxon>
    </lineage>
</organism>
<reference evidence="2" key="1">
    <citation type="submission" date="2022-11" db="EMBL/GenBank/DDBJ databases">
        <title>Marilongibacter aestuarii gen. nov., sp. nov., isolated from tidal flat sediment.</title>
        <authorList>
            <person name="Jiayan W."/>
        </authorList>
    </citation>
    <scope>NUCLEOTIDE SEQUENCE</scope>
    <source>
        <strain evidence="2">Z1-6</strain>
    </source>
</reference>
<evidence type="ECO:0000313" key="3">
    <source>
        <dbReference type="Proteomes" id="UP001145087"/>
    </source>
</evidence>
<proteinExistence type="predicted"/>
<keyword evidence="1" id="KW-0472">Membrane</keyword>
<accession>A0A9X3FA71</accession>
<dbReference type="Gene3D" id="3.40.630.30">
    <property type="match status" value="1"/>
</dbReference>
<dbReference type="SUPFAM" id="SSF55729">
    <property type="entry name" value="Acyl-CoA N-acyltransferases (Nat)"/>
    <property type="match status" value="1"/>
</dbReference>
<keyword evidence="1" id="KW-1133">Transmembrane helix</keyword>
<keyword evidence="1" id="KW-0812">Transmembrane</keyword>
<dbReference type="Proteomes" id="UP001145087">
    <property type="component" value="Unassembled WGS sequence"/>
</dbReference>
<protein>
    <recommendedName>
        <fullName evidence="4">N-acetyltransferase domain-containing protein</fullName>
    </recommendedName>
</protein>
<gene>
    <name evidence="2" type="ORF">OU798_20245</name>
</gene>
<feature type="transmembrane region" description="Helical" evidence="1">
    <location>
        <begin position="160"/>
        <end position="184"/>
    </location>
</feature>
<evidence type="ECO:0000256" key="1">
    <source>
        <dbReference type="SAM" id="Phobius"/>
    </source>
</evidence>
<dbReference type="AlphaFoldDB" id="A0A9X3FA71"/>
<keyword evidence="3" id="KW-1185">Reference proteome</keyword>
<comment type="caution">
    <text evidence="2">The sequence shown here is derived from an EMBL/GenBank/DDBJ whole genome shotgun (WGS) entry which is preliminary data.</text>
</comment>
<evidence type="ECO:0000313" key="2">
    <source>
        <dbReference type="EMBL" id="MCY1722692.1"/>
    </source>
</evidence>